<dbReference type="EMBL" id="FXAW01000001">
    <property type="protein sequence ID" value="SMG09444.1"/>
    <property type="molecule type" value="Genomic_DNA"/>
</dbReference>
<keyword evidence="1" id="KW-0812">Transmembrane</keyword>
<accession>A0A1X7I4R9</accession>
<evidence type="ECO:0000256" key="1">
    <source>
        <dbReference type="SAM" id="Phobius"/>
    </source>
</evidence>
<reference evidence="3" key="1">
    <citation type="submission" date="2017-04" db="EMBL/GenBank/DDBJ databases">
        <authorList>
            <person name="Varghese N."/>
            <person name="Submissions S."/>
        </authorList>
    </citation>
    <scope>NUCLEOTIDE SEQUENCE [LARGE SCALE GENOMIC DNA]</scope>
    <source>
        <strain evidence="3">DSM 4125</strain>
    </source>
</reference>
<evidence type="ECO:0000313" key="3">
    <source>
        <dbReference type="Proteomes" id="UP000193804"/>
    </source>
</evidence>
<dbReference type="AlphaFoldDB" id="A0A1X7I4R9"/>
<feature type="transmembrane region" description="Helical" evidence="1">
    <location>
        <begin position="6"/>
        <end position="25"/>
    </location>
</feature>
<keyword evidence="1" id="KW-1133">Transmembrane helix</keyword>
<feature type="transmembrane region" description="Helical" evidence="1">
    <location>
        <begin position="146"/>
        <end position="165"/>
    </location>
</feature>
<evidence type="ECO:0000313" key="2">
    <source>
        <dbReference type="EMBL" id="SMG09444.1"/>
    </source>
</evidence>
<proteinExistence type="predicted"/>
<organism evidence="2 3">
    <name type="scientific">Marivirga sericea</name>
    <dbReference type="NCBI Taxonomy" id="1028"/>
    <lineage>
        <taxon>Bacteria</taxon>
        <taxon>Pseudomonadati</taxon>
        <taxon>Bacteroidota</taxon>
        <taxon>Cytophagia</taxon>
        <taxon>Cytophagales</taxon>
        <taxon>Marivirgaceae</taxon>
        <taxon>Marivirga</taxon>
    </lineage>
</organism>
<dbReference type="Proteomes" id="UP000193804">
    <property type="component" value="Unassembled WGS sequence"/>
</dbReference>
<keyword evidence="3" id="KW-1185">Reference proteome</keyword>
<dbReference type="STRING" id="1028.SAMN05661096_00214"/>
<keyword evidence="1" id="KW-0472">Membrane</keyword>
<sequence>MYYLYILLRLIIIQAICFTLASIFIDMRKNEAPKYKLNRLEIYKGLTSSSVVLQIETNGGIIFTRSFFVPYQKPEKLISYFEEYQIINKENWIEQLPIGVVAQELDLKSDSVILFQKNGKIEKLAFGETFVIGENENSSEISLVDFFGILILLIGLYFTYLFFVITIKLLMHYKQTGELANFEFPDLIGDSISGWKELLGKKK</sequence>
<name>A0A1X7I4R9_9BACT</name>
<gene>
    <name evidence="2" type="ORF">SAMN05661096_00214</name>
</gene>
<protein>
    <submittedName>
        <fullName evidence="2">Uncharacterized protein</fullName>
    </submittedName>
</protein>